<evidence type="ECO:0000313" key="3">
    <source>
        <dbReference type="Proteomes" id="UP001151071"/>
    </source>
</evidence>
<sequence length="101" mass="11420">MSRKLEMFVILAILTAAAAIRVHFNLRYSAELFGDSIHIAKFAESVARTGAYPTDHGIYWSPGVVYFLGWLIPVIGNEQHYLSYRLLQSQLGTMWGQTTQN</sequence>
<dbReference type="EMBL" id="JAPYYP010000007">
    <property type="protein sequence ID" value="MDA5108302.1"/>
    <property type="molecule type" value="Genomic_DNA"/>
</dbReference>
<keyword evidence="3" id="KW-1185">Reference proteome</keyword>
<accession>A0A9X3Z2Z9</accession>
<evidence type="ECO:0000313" key="2">
    <source>
        <dbReference type="EMBL" id="MDA5108302.1"/>
    </source>
</evidence>
<dbReference type="AlphaFoldDB" id="A0A9X3Z2Z9"/>
<organism evidence="2 3">
    <name type="scientific">Brevibacillus thermoruber</name>
    <dbReference type="NCBI Taxonomy" id="33942"/>
    <lineage>
        <taxon>Bacteria</taxon>
        <taxon>Bacillati</taxon>
        <taxon>Bacillota</taxon>
        <taxon>Bacilli</taxon>
        <taxon>Bacillales</taxon>
        <taxon>Paenibacillaceae</taxon>
        <taxon>Brevibacillus</taxon>
    </lineage>
</organism>
<feature type="transmembrane region" description="Helical" evidence="1">
    <location>
        <begin position="58"/>
        <end position="76"/>
    </location>
</feature>
<reference evidence="2" key="1">
    <citation type="submission" date="2022-12" db="EMBL/GenBank/DDBJ databases">
        <title>Draft genome sequence of the thermophilic strain Brevibacillus thermoruber HT42, isolated from Los Humeros, Puebla, Mexico, with biotechnological potential.</title>
        <authorList>
            <person name="Lara Sanchez J."/>
            <person name="Solis Palacios R."/>
            <person name="Bustos Baena A.S."/>
            <person name="Ruz Baez A.E."/>
            <person name="Espinosa Luna G."/>
            <person name="Oliart Ros R.M."/>
        </authorList>
    </citation>
    <scope>NUCLEOTIDE SEQUENCE</scope>
    <source>
        <strain evidence="2">HT42</strain>
    </source>
</reference>
<name>A0A9X3Z2Z9_9BACL</name>
<keyword evidence="1" id="KW-0812">Transmembrane</keyword>
<keyword evidence="1" id="KW-0472">Membrane</keyword>
<protein>
    <submittedName>
        <fullName evidence="2">Uncharacterized protein</fullName>
    </submittedName>
</protein>
<dbReference type="Proteomes" id="UP001151071">
    <property type="component" value="Unassembled WGS sequence"/>
</dbReference>
<keyword evidence="1" id="KW-1133">Transmembrane helix</keyword>
<gene>
    <name evidence="2" type="ORF">O3V59_08010</name>
</gene>
<comment type="caution">
    <text evidence="2">The sequence shown here is derived from an EMBL/GenBank/DDBJ whole genome shotgun (WGS) entry which is preliminary data.</text>
</comment>
<proteinExistence type="predicted"/>
<dbReference type="RefSeq" id="WP_271139861.1">
    <property type="nucleotide sequence ID" value="NZ_JAPYYP010000007.1"/>
</dbReference>
<evidence type="ECO:0000256" key="1">
    <source>
        <dbReference type="SAM" id="Phobius"/>
    </source>
</evidence>